<accession>A0ABN2KD14</accession>
<dbReference type="RefSeq" id="WP_344080563.1">
    <property type="nucleotide sequence ID" value="NZ_BAAALS010000010.1"/>
</dbReference>
<comment type="caution">
    <text evidence="1">The sequence shown here is derived from an EMBL/GenBank/DDBJ whole genome shotgun (WGS) entry which is preliminary data.</text>
</comment>
<reference evidence="1 2" key="1">
    <citation type="journal article" date="2019" name="Int. J. Syst. Evol. Microbiol.">
        <title>The Global Catalogue of Microorganisms (GCM) 10K type strain sequencing project: providing services to taxonomists for standard genome sequencing and annotation.</title>
        <authorList>
            <consortium name="The Broad Institute Genomics Platform"/>
            <consortium name="The Broad Institute Genome Sequencing Center for Infectious Disease"/>
            <person name="Wu L."/>
            <person name="Ma J."/>
        </authorList>
    </citation>
    <scope>NUCLEOTIDE SEQUENCE [LARGE SCALE GENOMIC DNA]</scope>
    <source>
        <strain evidence="1 2">JCM 13249</strain>
    </source>
</reference>
<dbReference type="PANTHER" id="PTHR38440:SF1">
    <property type="entry name" value="UPF0398 PROTEIN SPR0331"/>
    <property type="match status" value="1"/>
</dbReference>
<dbReference type="Proteomes" id="UP001500655">
    <property type="component" value="Unassembled WGS sequence"/>
</dbReference>
<evidence type="ECO:0000313" key="2">
    <source>
        <dbReference type="Proteomes" id="UP001500655"/>
    </source>
</evidence>
<proteinExistence type="predicted"/>
<dbReference type="InterPro" id="IPR010697">
    <property type="entry name" value="YspA"/>
</dbReference>
<dbReference type="EMBL" id="BAAALS010000010">
    <property type="protein sequence ID" value="GAA1753277.1"/>
    <property type="molecule type" value="Genomic_DNA"/>
</dbReference>
<organism evidence="1 2">
    <name type="scientific">Luedemannella helvata</name>
    <dbReference type="NCBI Taxonomy" id="349315"/>
    <lineage>
        <taxon>Bacteria</taxon>
        <taxon>Bacillati</taxon>
        <taxon>Actinomycetota</taxon>
        <taxon>Actinomycetes</taxon>
        <taxon>Micromonosporales</taxon>
        <taxon>Micromonosporaceae</taxon>
        <taxon>Luedemannella</taxon>
    </lineage>
</organism>
<evidence type="ECO:0000313" key="1">
    <source>
        <dbReference type="EMBL" id="GAA1753277.1"/>
    </source>
</evidence>
<dbReference type="Gene3D" id="3.40.50.450">
    <property type="match status" value="1"/>
</dbReference>
<keyword evidence="2" id="KW-1185">Reference proteome</keyword>
<sequence>MIRIGITGHIHLTAESSALIYDAIVAELREYADGWVRGVTCLADGADQIFARAVLATRGTYEVILPARDYRDKEIRPEALSDFDELVRCAAKVSYTAQPHSGDDAFLEASMEMLRRSDRLLAVWDGRAGGRSGGTADVVTRARAMRLPVTVIWPDGAARTRQN</sequence>
<protein>
    <submittedName>
        <fullName evidence="1">Uncharacterized protein</fullName>
    </submittedName>
</protein>
<gene>
    <name evidence="1" type="ORF">GCM10009681_25350</name>
</gene>
<name>A0ABN2KD14_9ACTN</name>
<dbReference type="PANTHER" id="PTHR38440">
    <property type="entry name" value="UPF0398 PROTEIN YPSA"/>
    <property type="match status" value="1"/>
</dbReference>
<dbReference type="SUPFAM" id="SSF102405">
    <property type="entry name" value="MCP/YpsA-like"/>
    <property type="match status" value="1"/>
</dbReference>